<organism evidence="1">
    <name type="scientific">marine metagenome</name>
    <dbReference type="NCBI Taxonomy" id="408172"/>
    <lineage>
        <taxon>unclassified sequences</taxon>
        <taxon>metagenomes</taxon>
        <taxon>ecological metagenomes</taxon>
    </lineage>
</organism>
<dbReference type="AlphaFoldDB" id="A0A382FFU4"/>
<evidence type="ECO:0000313" key="1">
    <source>
        <dbReference type="EMBL" id="SVB60851.1"/>
    </source>
</evidence>
<accession>A0A382FFU4</accession>
<reference evidence="1" key="1">
    <citation type="submission" date="2018-05" db="EMBL/GenBank/DDBJ databases">
        <authorList>
            <person name="Lanie J.A."/>
            <person name="Ng W.-L."/>
            <person name="Kazmierczak K.M."/>
            <person name="Andrzejewski T.M."/>
            <person name="Davidsen T.M."/>
            <person name="Wayne K.J."/>
            <person name="Tettelin H."/>
            <person name="Glass J.I."/>
            <person name="Rusch D."/>
            <person name="Podicherti R."/>
            <person name="Tsui H.-C.T."/>
            <person name="Winkler M.E."/>
        </authorList>
    </citation>
    <scope>NUCLEOTIDE SEQUENCE</scope>
</reference>
<dbReference type="EMBL" id="UINC01049273">
    <property type="protein sequence ID" value="SVB60851.1"/>
    <property type="molecule type" value="Genomic_DNA"/>
</dbReference>
<feature type="non-terminal residue" evidence="1">
    <location>
        <position position="1"/>
    </location>
</feature>
<proteinExistence type="predicted"/>
<sequence>KDKMKNVTIIFVIFILSYDFGKTDIAKIFFFIFSFQ</sequence>
<name>A0A382FFU4_9ZZZZ</name>
<protein>
    <submittedName>
        <fullName evidence="1">Uncharacterized protein</fullName>
    </submittedName>
</protein>
<gene>
    <name evidence="1" type="ORF">METZ01_LOCUS213705</name>
</gene>